<feature type="domain" description="ABC transporter" evidence="4">
    <location>
        <begin position="5"/>
        <end position="246"/>
    </location>
</feature>
<dbReference type="InterPro" id="IPR003593">
    <property type="entry name" value="AAA+_ATPase"/>
</dbReference>
<gene>
    <name evidence="5" type="ORF">FHR98_000657</name>
</gene>
<evidence type="ECO:0000313" key="6">
    <source>
        <dbReference type="Proteomes" id="UP000581135"/>
    </source>
</evidence>
<dbReference type="PANTHER" id="PTHR45772">
    <property type="entry name" value="CONSERVED COMPONENT OF ABC TRANSPORTER FOR NATURAL AMINO ACIDS-RELATED"/>
    <property type="match status" value="1"/>
</dbReference>
<dbReference type="SMART" id="SM00382">
    <property type="entry name" value="AAA"/>
    <property type="match status" value="1"/>
</dbReference>
<dbReference type="CDD" id="cd03219">
    <property type="entry name" value="ABC_Mj1267_LivG_branched"/>
    <property type="match status" value="1"/>
</dbReference>
<dbReference type="GO" id="GO:1903805">
    <property type="term" value="P:L-valine import across plasma membrane"/>
    <property type="evidence" value="ECO:0007669"/>
    <property type="project" value="TreeGrafter"/>
</dbReference>
<keyword evidence="3 5" id="KW-0067">ATP-binding</keyword>
<dbReference type="GO" id="GO:0005886">
    <property type="term" value="C:plasma membrane"/>
    <property type="evidence" value="ECO:0007669"/>
    <property type="project" value="TreeGrafter"/>
</dbReference>
<dbReference type="GO" id="GO:0016887">
    <property type="term" value="F:ATP hydrolysis activity"/>
    <property type="evidence" value="ECO:0007669"/>
    <property type="project" value="InterPro"/>
</dbReference>
<dbReference type="PANTHER" id="PTHR45772:SF7">
    <property type="entry name" value="AMINO ACID ABC TRANSPORTER ATP-BINDING PROTEIN"/>
    <property type="match status" value="1"/>
</dbReference>
<evidence type="ECO:0000256" key="2">
    <source>
        <dbReference type="ARBA" id="ARBA00022741"/>
    </source>
</evidence>
<dbReference type="InterPro" id="IPR027417">
    <property type="entry name" value="P-loop_NTPase"/>
</dbReference>
<dbReference type="PROSITE" id="PS50893">
    <property type="entry name" value="ABC_TRANSPORTER_2"/>
    <property type="match status" value="1"/>
</dbReference>
<evidence type="ECO:0000259" key="4">
    <source>
        <dbReference type="PROSITE" id="PS50893"/>
    </source>
</evidence>
<evidence type="ECO:0000313" key="5">
    <source>
        <dbReference type="EMBL" id="MBB3064385.1"/>
    </source>
</evidence>
<dbReference type="AlphaFoldDB" id="A0A839STT6"/>
<sequence>MTAQLSVTGLNKNFGGVQAVCNVSFDLHAGERLALIGPNGAGKSTCFNLIGGQLMPDGGNVVLKGRSLGSLRPDQRYLQGLGRTFQIGSVFSSMTLEENLLTVIAAAEGLGPSFTQSVARKHQSQAQSLLTAVGLSDLRQRQSAELAYGDVKRLELAMALAGNPSVLLMDEPTAGMAPGERHDLMTLVVAIAAERQISLLFTEHDMDIVFDHAERILVLDHGHVIAEGTPSQVRADPRVRQVYLGEDF</sequence>
<proteinExistence type="predicted"/>
<organism evidence="5 6">
    <name type="scientific">Limibacillus halophilus</name>
    <dbReference type="NCBI Taxonomy" id="1579333"/>
    <lineage>
        <taxon>Bacteria</taxon>
        <taxon>Pseudomonadati</taxon>
        <taxon>Pseudomonadota</taxon>
        <taxon>Alphaproteobacteria</taxon>
        <taxon>Rhodospirillales</taxon>
        <taxon>Rhodovibrionaceae</taxon>
        <taxon>Limibacillus</taxon>
    </lineage>
</organism>
<dbReference type="GO" id="GO:0015192">
    <property type="term" value="F:L-phenylalanine transmembrane transporter activity"/>
    <property type="evidence" value="ECO:0007669"/>
    <property type="project" value="TreeGrafter"/>
</dbReference>
<name>A0A839STT6_9PROT</name>
<dbReference type="GO" id="GO:0005304">
    <property type="term" value="F:L-valine transmembrane transporter activity"/>
    <property type="evidence" value="ECO:0007669"/>
    <property type="project" value="TreeGrafter"/>
</dbReference>
<dbReference type="InterPro" id="IPR003439">
    <property type="entry name" value="ABC_transporter-like_ATP-bd"/>
</dbReference>
<reference evidence="5 6" key="1">
    <citation type="submission" date="2020-08" db="EMBL/GenBank/DDBJ databases">
        <title>Genomic Encyclopedia of Type Strains, Phase III (KMG-III): the genomes of soil and plant-associated and newly described type strains.</title>
        <authorList>
            <person name="Whitman W."/>
        </authorList>
    </citation>
    <scope>NUCLEOTIDE SEQUENCE [LARGE SCALE GENOMIC DNA]</scope>
    <source>
        <strain evidence="5 6">CECT 8803</strain>
    </source>
</reference>
<protein>
    <submittedName>
        <fullName evidence="5">Branched-chain amino acid transport system ATP-binding protein</fullName>
    </submittedName>
</protein>
<accession>A0A839STT6</accession>
<keyword evidence="6" id="KW-1185">Reference proteome</keyword>
<dbReference type="EMBL" id="JACHXA010000002">
    <property type="protein sequence ID" value="MBB3064385.1"/>
    <property type="molecule type" value="Genomic_DNA"/>
</dbReference>
<dbReference type="Pfam" id="PF12399">
    <property type="entry name" value="BCA_ABC_TP_C"/>
    <property type="match status" value="1"/>
</dbReference>
<dbReference type="RefSeq" id="WP_183415216.1">
    <property type="nucleotide sequence ID" value="NZ_JACHXA010000002.1"/>
</dbReference>
<keyword evidence="2" id="KW-0547">Nucleotide-binding</keyword>
<dbReference type="GO" id="GO:0015188">
    <property type="term" value="F:L-isoleucine transmembrane transporter activity"/>
    <property type="evidence" value="ECO:0007669"/>
    <property type="project" value="TreeGrafter"/>
</dbReference>
<dbReference type="SUPFAM" id="SSF52540">
    <property type="entry name" value="P-loop containing nucleoside triphosphate hydrolases"/>
    <property type="match status" value="1"/>
</dbReference>
<dbReference type="GO" id="GO:0005524">
    <property type="term" value="F:ATP binding"/>
    <property type="evidence" value="ECO:0007669"/>
    <property type="project" value="UniProtKB-KW"/>
</dbReference>
<keyword evidence="1" id="KW-0813">Transport</keyword>
<dbReference type="InterPro" id="IPR051120">
    <property type="entry name" value="ABC_AA/LPS_Transport"/>
</dbReference>
<dbReference type="GO" id="GO:1903806">
    <property type="term" value="P:L-isoleucine import across plasma membrane"/>
    <property type="evidence" value="ECO:0007669"/>
    <property type="project" value="TreeGrafter"/>
</dbReference>
<dbReference type="Proteomes" id="UP000581135">
    <property type="component" value="Unassembled WGS sequence"/>
</dbReference>
<evidence type="ECO:0000256" key="1">
    <source>
        <dbReference type="ARBA" id="ARBA00022448"/>
    </source>
</evidence>
<dbReference type="Gene3D" id="3.40.50.300">
    <property type="entry name" value="P-loop containing nucleotide triphosphate hydrolases"/>
    <property type="match status" value="1"/>
</dbReference>
<dbReference type="Pfam" id="PF00005">
    <property type="entry name" value="ABC_tran"/>
    <property type="match status" value="1"/>
</dbReference>
<comment type="caution">
    <text evidence="5">The sequence shown here is derived from an EMBL/GenBank/DDBJ whole genome shotgun (WGS) entry which is preliminary data.</text>
</comment>
<dbReference type="InterPro" id="IPR032823">
    <property type="entry name" value="BCA_ABC_TP_C"/>
</dbReference>
<evidence type="ECO:0000256" key="3">
    <source>
        <dbReference type="ARBA" id="ARBA00022840"/>
    </source>
</evidence>
<dbReference type="GO" id="GO:0015808">
    <property type="term" value="P:L-alanine transport"/>
    <property type="evidence" value="ECO:0007669"/>
    <property type="project" value="TreeGrafter"/>
</dbReference>
<dbReference type="GO" id="GO:0042941">
    <property type="term" value="P:D-alanine transmembrane transport"/>
    <property type="evidence" value="ECO:0007669"/>
    <property type="project" value="TreeGrafter"/>
</dbReference>